<evidence type="ECO:0000313" key="3">
    <source>
        <dbReference type="Proteomes" id="UP000185963"/>
    </source>
</evidence>
<feature type="region of interest" description="Disordered" evidence="1">
    <location>
        <begin position="49"/>
        <end position="72"/>
    </location>
</feature>
<dbReference type="EMBL" id="MSKS01000030">
    <property type="protein sequence ID" value="OLO68236.1"/>
    <property type="molecule type" value="Genomic_DNA"/>
</dbReference>
<name>A0A1Q8WM09_9ACTO</name>
<gene>
    <name evidence="2" type="ORF">BKH20_09635</name>
</gene>
<evidence type="ECO:0008006" key="4">
    <source>
        <dbReference type="Google" id="ProtNLM"/>
    </source>
</evidence>
<evidence type="ECO:0000313" key="2">
    <source>
        <dbReference type="EMBL" id="OLO68236.1"/>
    </source>
</evidence>
<dbReference type="AlphaFoldDB" id="A0A1Q8WM09"/>
<sequence length="72" mass="8321">MVVNIVVDAGVKDELKRLADERGISVDAVIRELLALERRDDRFTKLRKAMESNPPDDSYMEELRGWESETWG</sequence>
<reference evidence="2 3" key="1">
    <citation type="submission" date="2016-12" db="EMBL/GenBank/DDBJ databases">
        <title>Genomic comparison of strains in the 'Actinomyces naeslundii' group.</title>
        <authorList>
            <person name="Mughal S.R."/>
            <person name="Do T."/>
            <person name="Gilbert S.C."/>
            <person name="Witherden E.A."/>
            <person name="Didelot X."/>
            <person name="Beighton D."/>
        </authorList>
    </citation>
    <scope>NUCLEOTIDE SEQUENCE [LARGE SCALE GENOMIC DNA]</scope>
    <source>
        <strain evidence="2 3">WE8B-23</strain>
    </source>
</reference>
<proteinExistence type="predicted"/>
<dbReference type="Proteomes" id="UP000185963">
    <property type="component" value="Unassembled WGS sequence"/>
</dbReference>
<evidence type="ECO:0000256" key="1">
    <source>
        <dbReference type="SAM" id="MobiDB-lite"/>
    </source>
</evidence>
<comment type="caution">
    <text evidence="2">The sequence shown here is derived from an EMBL/GenBank/DDBJ whole genome shotgun (WGS) entry which is preliminary data.</text>
</comment>
<organism evidence="2 3">
    <name type="scientific">Actinomyces oris</name>
    <dbReference type="NCBI Taxonomy" id="544580"/>
    <lineage>
        <taxon>Bacteria</taxon>
        <taxon>Bacillati</taxon>
        <taxon>Actinomycetota</taxon>
        <taxon>Actinomycetes</taxon>
        <taxon>Actinomycetales</taxon>
        <taxon>Actinomycetaceae</taxon>
        <taxon>Actinomyces</taxon>
    </lineage>
</organism>
<feature type="compositionally biased region" description="Basic and acidic residues" evidence="1">
    <location>
        <begin position="61"/>
        <end position="72"/>
    </location>
</feature>
<dbReference type="GO" id="GO:0006355">
    <property type="term" value="P:regulation of DNA-templated transcription"/>
    <property type="evidence" value="ECO:0007669"/>
    <property type="project" value="InterPro"/>
</dbReference>
<protein>
    <recommendedName>
        <fullName evidence="4">Antitoxin</fullName>
    </recommendedName>
</protein>
<accession>A0A1Q8WM09</accession>